<proteinExistence type="predicted"/>
<evidence type="ECO:0000256" key="1">
    <source>
        <dbReference type="SAM" id="MobiDB-lite"/>
    </source>
</evidence>
<dbReference type="GeneID" id="69032305"/>
<protein>
    <submittedName>
        <fullName evidence="2">Uncharacterized protein</fullName>
    </submittedName>
</protein>
<reference evidence="3" key="1">
    <citation type="journal article" date="2015" name="PLoS Genet.">
        <title>The dynamic genome and transcriptome of the human fungal pathogen Blastomyces and close relative Emmonsia.</title>
        <authorList>
            <person name="Munoz J.F."/>
            <person name="Gauthier G.M."/>
            <person name="Desjardins C.A."/>
            <person name="Gallo J.E."/>
            <person name="Holder J."/>
            <person name="Sullivan T.D."/>
            <person name="Marty A.J."/>
            <person name="Carmen J.C."/>
            <person name="Chen Z."/>
            <person name="Ding L."/>
            <person name="Gujja S."/>
            <person name="Magrini V."/>
            <person name="Misas E."/>
            <person name="Mitreva M."/>
            <person name="Priest M."/>
            <person name="Saif S."/>
            <person name="Whiston E.A."/>
            <person name="Young S."/>
            <person name="Zeng Q."/>
            <person name="Goldman W.E."/>
            <person name="Mardis E.R."/>
            <person name="Taylor J.W."/>
            <person name="McEwen J.G."/>
            <person name="Clay O.K."/>
            <person name="Klein B.S."/>
            <person name="Cuomo C.A."/>
        </authorList>
    </citation>
    <scope>NUCLEOTIDE SEQUENCE [LARGE SCALE GENOMIC DNA]</scope>
    <source>
        <strain evidence="3">ER-3 / ATCC MYA-2586</strain>
    </source>
</reference>
<accession>A0ABX2VYC7</accession>
<dbReference type="RefSeq" id="XP_045281878.1">
    <property type="nucleotide sequence ID" value="XM_045426542.1"/>
</dbReference>
<feature type="region of interest" description="Disordered" evidence="1">
    <location>
        <begin position="71"/>
        <end position="100"/>
    </location>
</feature>
<dbReference type="EMBL" id="EQ999979">
    <property type="protein sequence ID" value="OAT02151.1"/>
    <property type="molecule type" value="Genomic_DNA"/>
</dbReference>
<feature type="compositionally biased region" description="Basic and acidic residues" evidence="1">
    <location>
        <begin position="87"/>
        <end position="100"/>
    </location>
</feature>
<gene>
    <name evidence="2" type="ORF">BDCG_17413</name>
</gene>
<keyword evidence="3" id="KW-1185">Reference proteome</keyword>
<evidence type="ECO:0000313" key="3">
    <source>
        <dbReference type="Proteomes" id="UP000002039"/>
    </source>
</evidence>
<evidence type="ECO:0000313" key="2">
    <source>
        <dbReference type="EMBL" id="OAT02151.1"/>
    </source>
</evidence>
<sequence>MNKLSVLNDDWKFFLHYYEAVTDTKVDGQLMRLTQKISPNFSSSTPIDEADHCGRAFNSWPRSTGWTRRRRRRPQYADLSLQPAEPLHTEPEKCHSQPAI</sequence>
<dbReference type="Proteomes" id="UP000002039">
    <property type="component" value="Unassembled WGS sequence"/>
</dbReference>
<name>A0ABX2VYC7_AJEDR</name>
<organism evidence="2 3">
    <name type="scientific">Ajellomyces dermatitidis (strain ER-3 / ATCC MYA-2586)</name>
    <name type="common">Blastomyces dermatitidis</name>
    <dbReference type="NCBI Taxonomy" id="559297"/>
    <lineage>
        <taxon>Eukaryota</taxon>
        <taxon>Fungi</taxon>
        <taxon>Dikarya</taxon>
        <taxon>Ascomycota</taxon>
        <taxon>Pezizomycotina</taxon>
        <taxon>Eurotiomycetes</taxon>
        <taxon>Eurotiomycetidae</taxon>
        <taxon>Onygenales</taxon>
        <taxon>Ajellomycetaceae</taxon>
        <taxon>Blastomyces</taxon>
    </lineage>
</organism>